<evidence type="ECO:0000313" key="1">
    <source>
        <dbReference type="EMBL" id="KAK6524037.1"/>
    </source>
</evidence>
<sequence length="406" mass="44650">MAFHTQALRVPSGTFTRGIATSRYIHIPPRPLPPRVLPFQTLISGPPRFQPLASLVSHYNRNVTKRRYINDSPFHASAARWMVHSTSTLAETIHSSNVVSNAPAFWQSLSEFNQGIRNVQMDNLAGTSTPKSRVSDTSPPSNTVAAATADLKFPDTTAWEDELADNGSDTASEKFSDALAYQLSEPDSTTLSSPPEYLLAKSWADLDKPNNHALELYTTDSAIGDSKDENSLQKISPTCPPTNIGETISDDFTTCGIEITPSGRHFISHPKVAGINVTEIDDASIDAIFTALKSIQEVQLAALDPLLSFSSRVDTRDGLKGLSTGRKMLELLLQKRTIQWKTWKLIYLLSAHETSFGNYIKGQVDLLAAQDVRERGGITEPVGWKFFKVLEMIVESGWVKIDGGEF</sequence>
<gene>
    <name evidence="1" type="ORF">TWF694_005704</name>
</gene>
<comment type="caution">
    <text evidence="1">The sequence shown here is derived from an EMBL/GenBank/DDBJ whole genome shotgun (WGS) entry which is preliminary data.</text>
</comment>
<dbReference type="Proteomes" id="UP001365542">
    <property type="component" value="Unassembled WGS sequence"/>
</dbReference>
<keyword evidence="2" id="KW-1185">Reference proteome</keyword>
<accession>A0AAV9WT29</accession>
<dbReference type="EMBL" id="JAVHJO010000018">
    <property type="protein sequence ID" value="KAK6524037.1"/>
    <property type="molecule type" value="Genomic_DNA"/>
</dbReference>
<organism evidence="1 2">
    <name type="scientific">Orbilia ellipsospora</name>
    <dbReference type="NCBI Taxonomy" id="2528407"/>
    <lineage>
        <taxon>Eukaryota</taxon>
        <taxon>Fungi</taxon>
        <taxon>Dikarya</taxon>
        <taxon>Ascomycota</taxon>
        <taxon>Pezizomycotina</taxon>
        <taxon>Orbiliomycetes</taxon>
        <taxon>Orbiliales</taxon>
        <taxon>Orbiliaceae</taxon>
        <taxon>Orbilia</taxon>
    </lineage>
</organism>
<name>A0AAV9WT29_9PEZI</name>
<evidence type="ECO:0000313" key="2">
    <source>
        <dbReference type="Proteomes" id="UP001365542"/>
    </source>
</evidence>
<reference evidence="1 2" key="1">
    <citation type="submission" date="2019-10" db="EMBL/GenBank/DDBJ databases">
        <authorList>
            <person name="Palmer J.M."/>
        </authorList>
    </citation>
    <scope>NUCLEOTIDE SEQUENCE [LARGE SCALE GENOMIC DNA]</scope>
    <source>
        <strain evidence="1 2">TWF694</strain>
    </source>
</reference>
<proteinExistence type="predicted"/>
<protein>
    <submittedName>
        <fullName evidence="1">Uncharacterized protein</fullName>
    </submittedName>
</protein>
<dbReference type="AlphaFoldDB" id="A0AAV9WT29"/>